<gene>
    <name evidence="2" type="ORF">I8U20_08680</name>
</gene>
<sequence>MSKSSLGLSALTCVLLVVLAGNTWLQLGLQDRIASDSKKLKETLDQSAAKSEQMNKQLETIAVIKQKTNQLQHKITKIQNNTGDLEEELIQLDKVVASIADHVEWIGKETNATTAGLNGIRTSLANSAGYLQSMADSNQKIRQSLANMVSTQKEINQNLEEMNDKTDFIPPLRGKEQ</sequence>
<evidence type="ECO:0000256" key="1">
    <source>
        <dbReference type="SAM" id="Coils"/>
    </source>
</evidence>
<dbReference type="AlphaFoldDB" id="A0A8I1ADM1"/>
<dbReference type="Proteomes" id="UP000633619">
    <property type="component" value="Unassembled WGS sequence"/>
</dbReference>
<organism evidence="2 3">
    <name type="scientific">Thermoactinomyces intermedius</name>
    <dbReference type="NCBI Taxonomy" id="2024"/>
    <lineage>
        <taxon>Bacteria</taxon>
        <taxon>Bacillati</taxon>
        <taxon>Bacillota</taxon>
        <taxon>Bacilli</taxon>
        <taxon>Bacillales</taxon>
        <taxon>Thermoactinomycetaceae</taxon>
        <taxon>Thermoactinomyces</taxon>
    </lineage>
</organism>
<accession>A0A8I1ADM1</accession>
<keyword evidence="3" id="KW-1185">Reference proteome</keyword>
<evidence type="ECO:0000313" key="3">
    <source>
        <dbReference type="Proteomes" id="UP000633619"/>
    </source>
</evidence>
<protein>
    <submittedName>
        <fullName evidence="2">Uncharacterized protein</fullName>
    </submittedName>
</protein>
<evidence type="ECO:0000313" key="2">
    <source>
        <dbReference type="EMBL" id="MBH8595404.1"/>
    </source>
</evidence>
<comment type="caution">
    <text evidence="2">The sequence shown here is derived from an EMBL/GenBank/DDBJ whole genome shotgun (WGS) entry which is preliminary data.</text>
</comment>
<dbReference type="EMBL" id="JAECVW010000004">
    <property type="protein sequence ID" value="MBH8595404.1"/>
    <property type="molecule type" value="Genomic_DNA"/>
</dbReference>
<proteinExistence type="predicted"/>
<name>A0A8I1ADM1_THEIN</name>
<feature type="coiled-coil region" evidence="1">
    <location>
        <begin position="37"/>
        <end position="88"/>
    </location>
</feature>
<dbReference type="Gene3D" id="1.10.287.950">
    <property type="entry name" value="Methyl-accepting chemotaxis protein"/>
    <property type="match status" value="1"/>
</dbReference>
<keyword evidence="1" id="KW-0175">Coiled coil</keyword>
<dbReference type="RefSeq" id="WP_181732088.1">
    <property type="nucleotide sequence ID" value="NZ_JACEIR010000005.1"/>
</dbReference>
<reference evidence="2 3" key="1">
    <citation type="submission" date="2020-12" db="EMBL/GenBank/DDBJ databases">
        <title>WGS of Thermoactinomyces spp.</title>
        <authorList>
            <person name="Cheng K."/>
        </authorList>
    </citation>
    <scope>NUCLEOTIDE SEQUENCE [LARGE SCALE GENOMIC DNA]</scope>
    <source>
        <strain evidence="3">CICC 10671\DSM 43846</strain>
    </source>
</reference>